<feature type="transmembrane region" description="Helical" evidence="7">
    <location>
        <begin position="145"/>
        <end position="165"/>
    </location>
</feature>
<evidence type="ECO:0000256" key="6">
    <source>
        <dbReference type="ARBA" id="ARBA00037968"/>
    </source>
</evidence>
<dbReference type="Proteomes" id="UP000256645">
    <property type="component" value="Unassembled WGS sequence"/>
</dbReference>
<evidence type="ECO:0000256" key="7">
    <source>
        <dbReference type="SAM" id="Phobius"/>
    </source>
</evidence>
<accession>A0A3D8QTE4</accession>
<keyword evidence="4 7" id="KW-1133">Transmembrane helix</keyword>
<feature type="transmembrane region" description="Helical" evidence="7">
    <location>
        <begin position="367"/>
        <end position="389"/>
    </location>
</feature>
<evidence type="ECO:0000313" key="9">
    <source>
        <dbReference type="EMBL" id="RDW64958.1"/>
    </source>
</evidence>
<evidence type="ECO:0000259" key="8">
    <source>
        <dbReference type="PROSITE" id="PS50850"/>
    </source>
</evidence>
<dbReference type="AlphaFoldDB" id="A0A3D8QTE4"/>
<feature type="transmembrane region" description="Helical" evidence="7">
    <location>
        <begin position="81"/>
        <end position="100"/>
    </location>
</feature>
<evidence type="ECO:0000256" key="5">
    <source>
        <dbReference type="ARBA" id="ARBA00023136"/>
    </source>
</evidence>
<comment type="subcellular location">
    <subcellularLocation>
        <location evidence="1">Membrane</location>
        <topology evidence="1">Multi-pass membrane protein</topology>
    </subcellularLocation>
</comment>
<dbReference type="OrthoDB" id="6730379at2759"/>
<comment type="caution">
    <text evidence="9">The sequence shown here is derived from an EMBL/GenBank/DDBJ whole genome shotgun (WGS) entry which is preliminary data.</text>
</comment>
<keyword evidence="10" id="KW-1185">Reference proteome</keyword>
<feature type="domain" description="Major facilitator superfamily (MFS) profile" evidence="8">
    <location>
        <begin position="49"/>
        <end position="462"/>
    </location>
</feature>
<dbReference type="InterPro" id="IPR011701">
    <property type="entry name" value="MFS"/>
</dbReference>
<dbReference type="PROSITE" id="PS50850">
    <property type="entry name" value="MFS"/>
    <property type="match status" value="1"/>
</dbReference>
<sequence length="514" mass="56438">MADTMNNTIAAESKGALDASSKSDIETTHGIVNEIPIPDGLRWKIDRRLLPLLCITYMLQSVDKSTLGYAAVFGLQTDAHLVGTEYSWLGAIFYLGYLFWEYPTNLLLQRLPVAKFMSGTVILWGLILMCHAACHDFASLAAVRVFLGTMEASINPGSMIIFTMWYKRSEQPLRMGIWIGSAGISYILGGAINYGVGNIQGSLSSWRIMFLLFGGITALWGVVLGFFLPDSPATAKFLTPAEREAAVARIAENGTGVENKTFKPEQFKEALFDIKTWLLFLFAFTSNCPNGGLTTFQGLIIKGMNFTTLRTILMQMPSGAVQAVACVMATWIASTIKNTRCLMMLLFLVPFLVGIVGLYTLPASNPYGRLVCLWLSFSYTATWTLSMALATANTAGHTKKITTNAFLIMGYCLGNFCGPFFFKTAQAPGYILGITMMFVCIVIQVGCIGGIWALLWFRNRKRSKAAPPLEEQIGGVAVENVVLLDQTDLGNLSFRRGETGLLKRQVFKGWSHSS</sequence>
<feature type="transmembrane region" description="Helical" evidence="7">
    <location>
        <begin position="401"/>
        <end position="422"/>
    </location>
</feature>
<dbReference type="SUPFAM" id="SSF103473">
    <property type="entry name" value="MFS general substrate transporter"/>
    <property type="match status" value="1"/>
</dbReference>
<dbReference type="InterPro" id="IPR036259">
    <property type="entry name" value="MFS_trans_sf"/>
</dbReference>
<feature type="transmembrane region" description="Helical" evidence="7">
    <location>
        <begin position="208"/>
        <end position="228"/>
    </location>
</feature>
<organism evidence="9 10">
    <name type="scientific">Coleophoma cylindrospora</name>
    <dbReference type="NCBI Taxonomy" id="1849047"/>
    <lineage>
        <taxon>Eukaryota</taxon>
        <taxon>Fungi</taxon>
        <taxon>Dikarya</taxon>
        <taxon>Ascomycota</taxon>
        <taxon>Pezizomycotina</taxon>
        <taxon>Leotiomycetes</taxon>
        <taxon>Helotiales</taxon>
        <taxon>Dermateaceae</taxon>
        <taxon>Coleophoma</taxon>
    </lineage>
</organism>
<keyword evidence="3 7" id="KW-0812">Transmembrane</keyword>
<dbReference type="PANTHER" id="PTHR43791:SF97">
    <property type="entry name" value="ALLANTOATE TRANSPORTER, PUTATIVE (AFU_ORTHOLOGUE AFUA_1G14700)-RELATED"/>
    <property type="match status" value="1"/>
</dbReference>
<feature type="transmembrane region" description="Helical" evidence="7">
    <location>
        <begin position="312"/>
        <end position="334"/>
    </location>
</feature>
<feature type="transmembrane region" description="Helical" evidence="7">
    <location>
        <begin position="341"/>
        <end position="361"/>
    </location>
</feature>
<feature type="transmembrane region" description="Helical" evidence="7">
    <location>
        <begin position="177"/>
        <end position="196"/>
    </location>
</feature>
<dbReference type="FunFam" id="1.20.1250.20:FF:000064">
    <property type="entry name" value="MFS allantoate transporter"/>
    <property type="match status" value="1"/>
</dbReference>
<dbReference type="GO" id="GO:0022857">
    <property type="term" value="F:transmembrane transporter activity"/>
    <property type="evidence" value="ECO:0007669"/>
    <property type="project" value="InterPro"/>
</dbReference>
<evidence type="ECO:0000256" key="3">
    <source>
        <dbReference type="ARBA" id="ARBA00022692"/>
    </source>
</evidence>
<name>A0A3D8QTE4_9HELO</name>
<dbReference type="InterPro" id="IPR020846">
    <property type="entry name" value="MFS_dom"/>
</dbReference>
<dbReference type="EMBL" id="PDLM01000012">
    <property type="protein sequence ID" value="RDW64958.1"/>
    <property type="molecule type" value="Genomic_DNA"/>
</dbReference>
<proteinExistence type="inferred from homology"/>
<protein>
    <submittedName>
        <fullName evidence="9">Allantoate permease-5</fullName>
    </submittedName>
</protein>
<dbReference type="Gene3D" id="1.20.1250.20">
    <property type="entry name" value="MFS general substrate transporter like domains"/>
    <property type="match status" value="2"/>
</dbReference>
<evidence type="ECO:0000256" key="4">
    <source>
        <dbReference type="ARBA" id="ARBA00022989"/>
    </source>
</evidence>
<gene>
    <name evidence="9" type="ORF">BP6252_10609</name>
</gene>
<dbReference type="Pfam" id="PF07690">
    <property type="entry name" value="MFS_1"/>
    <property type="match status" value="1"/>
</dbReference>
<dbReference type="PANTHER" id="PTHR43791">
    <property type="entry name" value="PERMEASE-RELATED"/>
    <property type="match status" value="1"/>
</dbReference>
<reference evidence="9 10" key="1">
    <citation type="journal article" date="2018" name="IMA Fungus">
        <title>IMA Genome-F 9: Draft genome sequence of Annulohypoxylon stygium, Aspergillus mulundensis, Berkeleyomyces basicola (syn. Thielaviopsis basicola), Ceratocystis smalleyi, two Cercospora beticola strains, Coleophoma cylindrospora, Fusarium fracticaudum, Phialophora cf. hyalina, and Morchella septimelata.</title>
        <authorList>
            <person name="Wingfield B.D."/>
            <person name="Bills G.F."/>
            <person name="Dong Y."/>
            <person name="Huang W."/>
            <person name="Nel W.J."/>
            <person name="Swalarsk-Parry B.S."/>
            <person name="Vaghefi N."/>
            <person name="Wilken P.M."/>
            <person name="An Z."/>
            <person name="de Beer Z.W."/>
            <person name="De Vos L."/>
            <person name="Chen L."/>
            <person name="Duong T.A."/>
            <person name="Gao Y."/>
            <person name="Hammerbacher A."/>
            <person name="Kikkert J.R."/>
            <person name="Li Y."/>
            <person name="Li H."/>
            <person name="Li K."/>
            <person name="Li Q."/>
            <person name="Liu X."/>
            <person name="Ma X."/>
            <person name="Naidoo K."/>
            <person name="Pethybridge S.J."/>
            <person name="Sun J."/>
            <person name="Steenkamp E.T."/>
            <person name="van der Nest M.A."/>
            <person name="van Wyk S."/>
            <person name="Wingfield M.J."/>
            <person name="Xiong C."/>
            <person name="Yue Q."/>
            <person name="Zhang X."/>
        </authorList>
    </citation>
    <scope>NUCLEOTIDE SEQUENCE [LARGE SCALE GENOMIC DNA]</scope>
    <source>
        <strain evidence="9 10">BP6252</strain>
    </source>
</reference>
<evidence type="ECO:0000256" key="1">
    <source>
        <dbReference type="ARBA" id="ARBA00004141"/>
    </source>
</evidence>
<evidence type="ECO:0000313" key="10">
    <source>
        <dbReference type="Proteomes" id="UP000256645"/>
    </source>
</evidence>
<dbReference type="GO" id="GO:0016020">
    <property type="term" value="C:membrane"/>
    <property type="evidence" value="ECO:0007669"/>
    <property type="project" value="UniProtKB-SubCell"/>
</dbReference>
<evidence type="ECO:0000256" key="2">
    <source>
        <dbReference type="ARBA" id="ARBA00022448"/>
    </source>
</evidence>
<comment type="similarity">
    <text evidence="6">Belongs to the major facilitator superfamily. Allantoate permease family.</text>
</comment>
<feature type="transmembrane region" description="Helical" evidence="7">
    <location>
        <begin position="428"/>
        <end position="457"/>
    </location>
</feature>
<keyword evidence="5 7" id="KW-0472">Membrane</keyword>
<feature type="transmembrane region" description="Helical" evidence="7">
    <location>
        <begin position="112"/>
        <end position="133"/>
    </location>
</feature>
<keyword evidence="2" id="KW-0813">Transport</keyword>